<keyword evidence="1" id="KW-1133">Transmembrane helix</keyword>
<dbReference type="AlphaFoldDB" id="A0AAD9J7R6"/>
<keyword evidence="1" id="KW-0812">Transmembrane</keyword>
<protein>
    <submittedName>
        <fullName evidence="2">Uncharacterized protein</fullName>
    </submittedName>
</protein>
<gene>
    <name evidence="2" type="ORF">LSH36_530g03000</name>
</gene>
<name>A0AAD9J7R6_9ANNE</name>
<accession>A0AAD9J7R6</accession>
<organism evidence="2 3">
    <name type="scientific">Paralvinella palmiformis</name>
    <dbReference type="NCBI Taxonomy" id="53620"/>
    <lineage>
        <taxon>Eukaryota</taxon>
        <taxon>Metazoa</taxon>
        <taxon>Spiralia</taxon>
        <taxon>Lophotrochozoa</taxon>
        <taxon>Annelida</taxon>
        <taxon>Polychaeta</taxon>
        <taxon>Sedentaria</taxon>
        <taxon>Canalipalpata</taxon>
        <taxon>Terebellida</taxon>
        <taxon>Terebelliformia</taxon>
        <taxon>Alvinellidae</taxon>
        <taxon>Paralvinella</taxon>
    </lineage>
</organism>
<evidence type="ECO:0000256" key="1">
    <source>
        <dbReference type="SAM" id="Phobius"/>
    </source>
</evidence>
<proteinExistence type="predicted"/>
<feature type="transmembrane region" description="Helical" evidence="1">
    <location>
        <begin position="20"/>
        <end position="37"/>
    </location>
</feature>
<evidence type="ECO:0000313" key="3">
    <source>
        <dbReference type="Proteomes" id="UP001208570"/>
    </source>
</evidence>
<evidence type="ECO:0000313" key="2">
    <source>
        <dbReference type="EMBL" id="KAK2147899.1"/>
    </source>
</evidence>
<dbReference type="EMBL" id="JAODUP010000530">
    <property type="protein sequence ID" value="KAK2147899.1"/>
    <property type="molecule type" value="Genomic_DNA"/>
</dbReference>
<sequence>MDRTSCPEAALARDRHVVHLLWTLLAISYVVTGTYVVDKKFDHYHNVNSASTSRYGRKYGPPFSTDKDVIRFLRLFGKDAMIWRCKNAIQPYWNWKPLPAVDFRLRIYNATHRDSGIFTFEVIGKKGSRNLKNVYVDISEKRRKRKGKLWRLALKRHRQSHSSDSRSSS</sequence>
<comment type="caution">
    <text evidence="2">The sequence shown here is derived from an EMBL/GenBank/DDBJ whole genome shotgun (WGS) entry which is preliminary data.</text>
</comment>
<reference evidence="2" key="1">
    <citation type="journal article" date="2023" name="Mol. Biol. Evol.">
        <title>Third-Generation Sequencing Reveals the Adaptive Role of the Epigenome in Three Deep-Sea Polychaetes.</title>
        <authorList>
            <person name="Perez M."/>
            <person name="Aroh O."/>
            <person name="Sun Y."/>
            <person name="Lan Y."/>
            <person name="Juniper S.K."/>
            <person name="Young C.R."/>
            <person name="Angers B."/>
            <person name="Qian P.Y."/>
        </authorList>
    </citation>
    <scope>NUCLEOTIDE SEQUENCE</scope>
    <source>
        <strain evidence="2">P08H-3</strain>
    </source>
</reference>
<keyword evidence="3" id="KW-1185">Reference proteome</keyword>
<dbReference type="Proteomes" id="UP001208570">
    <property type="component" value="Unassembled WGS sequence"/>
</dbReference>
<keyword evidence="1" id="KW-0472">Membrane</keyword>